<keyword evidence="1" id="KW-0472">Membrane</keyword>
<protein>
    <submittedName>
        <fullName evidence="2">Uncharacterized protein</fullName>
    </submittedName>
</protein>
<dbReference type="GeneID" id="77299369"/>
<dbReference type="KEGG" id="mia:OCU_51220"/>
<reference evidence="2 3" key="1">
    <citation type="journal article" date="2012" name="J. Bacteriol.">
        <title>Complete genome sequence of Mycobacterium intracellulare strain ATCC 13950T.</title>
        <authorList>
            <person name="Kim B.J."/>
            <person name="Choi B.S."/>
            <person name="Lim J.S."/>
            <person name="Choi I.Y."/>
            <person name="Lee J.H."/>
            <person name="Chun J."/>
            <person name="Kook Y.H."/>
            <person name="Kim B.J."/>
        </authorList>
    </citation>
    <scope>NUCLEOTIDE SEQUENCE [LARGE SCALE GENOMIC DNA]</scope>
    <source>
        <strain evidence="3">ATCC 13950 / DSM 43223 / JCM 6384 / NCTC 13025 / 3600</strain>
    </source>
</reference>
<sequence>MAAVVNRVAPDQSTCIRSLVMAAVVRVALGAARVVVRKDRRMRLLVAEAVVRVARLVVDQAPRMRLLAGVAARAVVQRHCRPPG</sequence>
<evidence type="ECO:0000313" key="3">
    <source>
        <dbReference type="Proteomes" id="UP000008004"/>
    </source>
</evidence>
<gene>
    <name evidence="2" type="ordered locus">OCU_51220</name>
</gene>
<organism evidence="2 3">
    <name type="scientific">Mycobacterium intracellulare (strain ATCC 13950 / DSM 43223 / JCM 6384 / NCTC 13025 / 3600)</name>
    <dbReference type="NCBI Taxonomy" id="487521"/>
    <lineage>
        <taxon>Bacteria</taxon>
        <taxon>Bacillati</taxon>
        <taxon>Actinomycetota</taxon>
        <taxon>Actinomycetes</taxon>
        <taxon>Mycobacteriales</taxon>
        <taxon>Mycobacteriaceae</taxon>
        <taxon>Mycobacterium</taxon>
        <taxon>Mycobacterium avium complex (MAC)</taxon>
    </lineage>
</organism>
<dbReference type="RefSeq" id="WP_014381543.1">
    <property type="nucleotide sequence ID" value="NC_016946.1"/>
</dbReference>
<keyword evidence="1" id="KW-0812">Transmembrane</keyword>
<name>H8ILM5_MYCIA</name>
<proteinExistence type="predicted"/>
<keyword evidence="1" id="KW-1133">Transmembrane helix</keyword>
<evidence type="ECO:0000256" key="1">
    <source>
        <dbReference type="SAM" id="Phobius"/>
    </source>
</evidence>
<dbReference type="HOGENOM" id="CLU_2523977_0_0_11"/>
<dbReference type="AlphaFoldDB" id="H8ILM5"/>
<evidence type="ECO:0000313" key="2">
    <source>
        <dbReference type="EMBL" id="AFC46341.1"/>
    </source>
</evidence>
<dbReference type="EMBL" id="CP003322">
    <property type="protein sequence ID" value="AFC46341.1"/>
    <property type="molecule type" value="Genomic_DNA"/>
</dbReference>
<dbReference type="Proteomes" id="UP000008004">
    <property type="component" value="Chromosome"/>
</dbReference>
<accession>H8ILM5</accession>
<feature type="transmembrane region" description="Helical" evidence="1">
    <location>
        <begin position="16"/>
        <end position="36"/>
    </location>
</feature>